<reference evidence="6" key="1">
    <citation type="submission" date="2023-10" db="EMBL/GenBank/DDBJ databases">
        <title>Chromosome-level genome of the transformable northern wattle, Acacia crassicarpa.</title>
        <authorList>
            <person name="Massaro I."/>
            <person name="Sinha N.R."/>
            <person name="Poethig S."/>
            <person name="Leichty A.R."/>
        </authorList>
    </citation>
    <scope>NUCLEOTIDE SEQUENCE</scope>
    <source>
        <strain evidence="6">Acra3RX</strain>
        <tissue evidence="6">Leaf</tissue>
    </source>
</reference>
<dbReference type="InterPro" id="IPR002213">
    <property type="entry name" value="UDP_glucos_trans"/>
</dbReference>
<dbReference type="Pfam" id="PF00201">
    <property type="entry name" value="UDPGT"/>
    <property type="match status" value="1"/>
</dbReference>
<dbReference type="EC" id="2.4.1.-" evidence="5"/>
<proteinExistence type="inferred from homology"/>
<dbReference type="FunFam" id="3.40.50.2000:FF:000054">
    <property type="entry name" value="Glycosyltransferase"/>
    <property type="match status" value="1"/>
</dbReference>
<comment type="similarity">
    <text evidence="1 4">Belongs to the UDP-glycosyltransferase family.</text>
</comment>
<dbReference type="Proteomes" id="UP001293593">
    <property type="component" value="Unassembled WGS sequence"/>
</dbReference>
<evidence type="ECO:0000256" key="2">
    <source>
        <dbReference type="ARBA" id="ARBA00022676"/>
    </source>
</evidence>
<evidence type="ECO:0000256" key="1">
    <source>
        <dbReference type="ARBA" id="ARBA00009995"/>
    </source>
</evidence>
<keyword evidence="3 4" id="KW-0808">Transferase</keyword>
<accession>A0AAE1JCE6</accession>
<organism evidence="6 7">
    <name type="scientific">Acacia crassicarpa</name>
    <name type="common">northern wattle</name>
    <dbReference type="NCBI Taxonomy" id="499986"/>
    <lineage>
        <taxon>Eukaryota</taxon>
        <taxon>Viridiplantae</taxon>
        <taxon>Streptophyta</taxon>
        <taxon>Embryophyta</taxon>
        <taxon>Tracheophyta</taxon>
        <taxon>Spermatophyta</taxon>
        <taxon>Magnoliopsida</taxon>
        <taxon>eudicotyledons</taxon>
        <taxon>Gunneridae</taxon>
        <taxon>Pentapetalae</taxon>
        <taxon>rosids</taxon>
        <taxon>fabids</taxon>
        <taxon>Fabales</taxon>
        <taxon>Fabaceae</taxon>
        <taxon>Caesalpinioideae</taxon>
        <taxon>mimosoid clade</taxon>
        <taxon>Acacieae</taxon>
        <taxon>Acacia</taxon>
    </lineage>
</organism>
<dbReference type="Gene3D" id="3.40.50.2000">
    <property type="entry name" value="Glycogen Phosphorylase B"/>
    <property type="match status" value="2"/>
</dbReference>
<evidence type="ECO:0000313" key="6">
    <source>
        <dbReference type="EMBL" id="KAK4267882.1"/>
    </source>
</evidence>
<name>A0AAE1JCE6_9FABA</name>
<evidence type="ECO:0000256" key="3">
    <source>
        <dbReference type="ARBA" id="ARBA00022679"/>
    </source>
</evidence>
<dbReference type="SUPFAM" id="SSF53756">
    <property type="entry name" value="UDP-Glycosyltransferase/glycogen phosphorylase"/>
    <property type="match status" value="1"/>
</dbReference>
<evidence type="ECO:0000256" key="4">
    <source>
        <dbReference type="RuleBase" id="RU003718"/>
    </source>
</evidence>
<dbReference type="InterPro" id="IPR035595">
    <property type="entry name" value="UDP_glycos_trans_CS"/>
</dbReference>
<dbReference type="PROSITE" id="PS00375">
    <property type="entry name" value="UDPGT"/>
    <property type="match status" value="1"/>
</dbReference>
<dbReference type="PANTHER" id="PTHR48045">
    <property type="entry name" value="UDP-GLYCOSYLTRANSFERASE 72B1"/>
    <property type="match status" value="1"/>
</dbReference>
<dbReference type="AlphaFoldDB" id="A0AAE1JCE6"/>
<evidence type="ECO:0000256" key="5">
    <source>
        <dbReference type="RuleBase" id="RU362057"/>
    </source>
</evidence>
<dbReference type="PANTHER" id="PTHR48045:SF11">
    <property type="entry name" value="UDP-GLYCOSYLTRANSFERASE 72B1"/>
    <property type="match status" value="1"/>
</dbReference>
<dbReference type="EMBL" id="JAWXYG010000007">
    <property type="protein sequence ID" value="KAK4267882.1"/>
    <property type="molecule type" value="Genomic_DNA"/>
</dbReference>
<keyword evidence="7" id="KW-1185">Reference proteome</keyword>
<keyword evidence="2 4" id="KW-0328">Glycosyltransferase</keyword>
<dbReference type="FunFam" id="3.40.50.2000:FF:000051">
    <property type="entry name" value="Glycosyltransferase"/>
    <property type="match status" value="1"/>
</dbReference>
<evidence type="ECO:0000313" key="7">
    <source>
        <dbReference type="Proteomes" id="UP001293593"/>
    </source>
</evidence>
<gene>
    <name evidence="6" type="ORF">QN277_024607</name>
</gene>
<dbReference type="CDD" id="cd03784">
    <property type="entry name" value="GT1_Gtf-like"/>
    <property type="match status" value="1"/>
</dbReference>
<sequence>MGKTTHIAVVPSPGFSHLIPLLEFSKRLVQLHPDFHVTFIIPSLESPPSASIAYLQNLPSNIESMFLPPITKQDLPKDANTAIQIQLTVTKSLPSLHHELKSLNSKSHLAALVVDPFAFEVLSFAKELNTLSFIYFPSGALTLSFCLHLPTLHEEISGEFRDVPEPIQLPGCVPLYGSDLPDPVQHRSSESYKMFLQRTKKLLSVDGLLVNSFTEMEERAIKAMTQKESGYPPVYPIGPITQTGPNSEETGSECLKWLDNQPPSSVLYVSFGSGGTLSQDQIDELAHGLELSGQKFLWVLRAPSNVTNAAYLGSANENPLDFLPKGFLERTKEQGFVIPSWAPQISILSHGSVGGFLSHCGWNSTLESIQKGVPLIAWPLFAEQKMNAVFLTDGLKVALRPKVAKSGIVEGEEIAKLVKSLMEGEESKEIRKRMMDLRDASTNALNEDGSSTMTLSQVALKWRNNLNGI</sequence>
<dbReference type="GO" id="GO:0008194">
    <property type="term" value="F:UDP-glycosyltransferase activity"/>
    <property type="evidence" value="ECO:0007669"/>
    <property type="project" value="InterPro"/>
</dbReference>
<protein>
    <recommendedName>
        <fullName evidence="5">Glycosyltransferase</fullName>
        <ecNumber evidence="5">2.4.1.-</ecNumber>
    </recommendedName>
</protein>
<comment type="caution">
    <text evidence="6">The sequence shown here is derived from an EMBL/GenBank/DDBJ whole genome shotgun (WGS) entry which is preliminary data.</text>
</comment>